<feature type="transmembrane region" description="Helical" evidence="6">
    <location>
        <begin position="409"/>
        <end position="428"/>
    </location>
</feature>
<protein>
    <submittedName>
        <fullName evidence="7">Amino acid permease-associated region</fullName>
    </submittedName>
</protein>
<dbReference type="PIRSF" id="PIRSF006060">
    <property type="entry name" value="AA_transporter"/>
    <property type="match status" value="1"/>
</dbReference>
<keyword evidence="3 6" id="KW-0812">Transmembrane</keyword>
<keyword evidence="4 6" id="KW-1133">Transmembrane helix</keyword>
<keyword evidence="2" id="KW-1003">Cell membrane</keyword>
<feature type="transmembrane region" description="Helical" evidence="6">
    <location>
        <begin position="169"/>
        <end position="191"/>
    </location>
</feature>
<evidence type="ECO:0000256" key="1">
    <source>
        <dbReference type="ARBA" id="ARBA00004651"/>
    </source>
</evidence>
<dbReference type="GO" id="GO:0005886">
    <property type="term" value="C:plasma membrane"/>
    <property type="evidence" value="ECO:0007669"/>
    <property type="project" value="UniProtKB-SubCell"/>
</dbReference>
<feature type="transmembrane region" description="Helical" evidence="6">
    <location>
        <begin position="434"/>
        <end position="456"/>
    </location>
</feature>
<evidence type="ECO:0000256" key="4">
    <source>
        <dbReference type="ARBA" id="ARBA00022989"/>
    </source>
</evidence>
<dbReference type="InterPro" id="IPR050367">
    <property type="entry name" value="APC_superfamily"/>
</dbReference>
<proteinExistence type="predicted"/>
<dbReference type="Proteomes" id="UP000000771">
    <property type="component" value="Chromosome"/>
</dbReference>
<evidence type="ECO:0000256" key="3">
    <source>
        <dbReference type="ARBA" id="ARBA00022692"/>
    </source>
</evidence>
<evidence type="ECO:0000313" key="8">
    <source>
        <dbReference type="Proteomes" id="UP000000771"/>
    </source>
</evidence>
<gene>
    <name evidence="7" type="ordered locus">Afer_1035</name>
</gene>
<dbReference type="Pfam" id="PF13520">
    <property type="entry name" value="AA_permease_2"/>
    <property type="match status" value="1"/>
</dbReference>
<evidence type="ECO:0000256" key="2">
    <source>
        <dbReference type="ARBA" id="ARBA00022475"/>
    </source>
</evidence>
<feature type="transmembrane region" description="Helical" evidence="6">
    <location>
        <begin position="373"/>
        <end position="397"/>
    </location>
</feature>
<feature type="transmembrane region" description="Helical" evidence="6">
    <location>
        <begin position="100"/>
        <end position="121"/>
    </location>
</feature>
<accession>C7LZ15</accession>
<dbReference type="OrthoDB" id="4568421at2"/>
<dbReference type="GO" id="GO:0022857">
    <property type="term" value="F:transmembrane transporter activity"/>
    <property type="evidence" value="ECO:0007669"/>
    <property type="project" value="InterPro"/>
</dbReference>
<organism evidence="7 8">
    <name type="scientific">Acidimicrobium ferrooxidans (strain DSM 10331 / JCM 15462 / NBRC 103882 / ICP)</name>
    <dbReference type="NCBI Taxonomy" id="525909"/>
    <lineage>
        <taxon>Bacteria</taxon>
        <taxon>Bacillati</taxon>
        <taxon>Actinomycetota</taxon>
        <taxon>Acidimicrobiia</taxon>
        <taxon>Acidimicrobiales</taxon>
        <taxon>Acidimicrobiaceae</taxon>
        <taxon>Acidimicrobium</taxon>
    </lineage>
</organism>
<feature type="transmembrane region" description="Helical" evidence="6">
    <location>
        <begin position="288"/>
        <end position="311"/>
    </location>
</feature>
<dbReference type="EMBL" id="CP001631">
    <property type="protein sequence ID" value="ACU53973.1"/>
    <property type="molecule type" value="Genomic_DNA"/>
</dbReference>
<feature type="transmembrane region" description="Helical" evidence="6">
    <location>
        <begin position="42"/>
        <end position="70"/>
    </location>
</feature>
<feature type="transmembrane region" description="Helical" evidence="6">
    <location>
        <begin position="343"/>
        <end position="361"/>
    </location>
</feature>
<keyword evidence="8" id="KW-1185">Reference proteome</keyword>
<reference evidence="7 8" key="1">
    <citation type="journal article" date="2009" name="Stand. Genomic Sci.">
        <title>Complete genome sequence of Acidimicrobium ferrooxidans type strain (ICP).</title>
        <authorList>
            <person name="Clum A."/>
            <person name="Nolan M."/>
            <person name="Lang E."/>
            <person name="Glavina Del Rio T."/>
            <person name="Tice H."/>
            <person name="Copeland A."/>
            <person name="Cheng J.F."/>
            <person name="Lucas S."/>
            <person name="Chen F."/>
            <person name="Bruce D."/>
            <person name="Goodwin L."/>
            <person name="Pitluck S."/>
            <person name="Ivanova N."/>
            <person name="Mavrommatis K."/>
            <person name="Mikhailova N."/>
            <person name="Pati A."/>
            <person name="Chen A."/>
            <person name="Palaniappan K."/>
            <person name="Goker M."/>
            <person name="Spring S."/>
            <person name="Land M."/>
            <person name="Hauser L."/>
            <person name="Chang Y.J."/>
            <person name="Jeffries C.C."/>
            <person name="Chain P."/>
            <person name="Bristow J."/>
            <person name="Eisen J.A."/>
            <person name="Markowitz V."/>
            <person name="Hugenholtz P."/>
            <person name="Kyrpides N.C."/>
            <person name="Klenk H.P."/>
            <person name="Lapidus A."/>
        </authorList>
    </citation>
    <scope>NUCLEOTIDE SEQUENCE [LARGE SCALE GENOMIC DNA]</scope>
    <source>
        <strain evidence="8">DSM 10331 / JCM 15462 / NBRC 103882 / ICP</strain>
    </source>
</reference>
<feature type="transmembrane region" description="Helical" evidence="6">
    <location>
        <begin position="245"/>
        <end position="268"/>
    </location>
</feature>
<name>C7LZ15_ACIFD</name>
<dbReference type="KEGG" id="afo:Afer_1035"/>
<evidence type="ECO:0000313" key="7">
    <source>
        <dbReference type="EMBL" id="ACU53973.1"/>
    </source>
</evidence>
<evidence type="ECO:0000256" key="6">
    <source>
        <dbReference type="SAM" id="Phobius"/>
    </source>
</evidence>
<feature type="transmembrane region" description="Helical" evidence="6">
    <location>
        <begin position="141"/>
        <end position="157"/>
    </location>
</feature>
<sequence>MTTVPSGDGDTASGHPRLRHNALGVGDILGVSLADTAPAMSFFFSFAAIAAAAGVASPIAIVVAAIAVLLKLNSLVEFTKVIPSAGSYVSYIAKAFGGRVGVVTAWALGFGYIVAVGYVMAVMGGFTSQVIQQYLHVHVPWQPIAVVFVVLVSYLVYRGVTISARWASASFAFELALIVVAMIAIVVHYHNQLSLVSLDPAKISRGISGLGLAFPLAVFLFIGVGNPGAMVEETRDARRSVPRAIYTAVIVATIIYVLMAVTTSIAFHNDPTTIGNLAAPFVTAASHALGPFAILVYLAGLTSTFSSLLGATTAQTRILFSAGRDGMLPRGLARLSSRHQTPVSALAVYWIGAGVMTLIWASTGNPLVLAGDIATLGTIPIALTYLALNIALPVYYLRFHREAFAPLRHLVIPVLGVASLILPLWGLIKPGQPYPFNVFPYIALAVIAIGVVVSLATGHRVRPLAEAPFDPLAEATD</sequence>
<dbReference type="Gene3D" id="1.20.1740.10">
    <property type="entry name" value="Amino acid/polyamine transporter I"/>
    <property type="match status" value="1"/>
</dbReference>
<evidence type="ECO:0000256" key="5">
    <source>
        <dbReference type="ARBA" id="ARBA00023136"/>
    </source>
</evidence>
<dbReference type="PANTHER" id="PTHR42770">
    <property type="entry name" value="AMINO ACID TRANSPORTER-RELATED"/>
    <property type="match status" value="1"/>
</dbReference>
<dbReference type="PANTHER" id="PTHR42770:SF11">
    <property type="entry name" value="INNER MEMBRANE TRANSPORT PROTEIN YBAT"/>
    <property type="match status" value="1"/>
</dbReference>
<feature type="transmembrane region" description="Helical" evidence="6">
    <location>
        <begin position="203"/>
        <end position="224"/>
    </location>
</feature>
<dbReference type="RefSeq" id="WP_015798459.1">
    <property type="nucleotide sequence ID" value="NC_013124.1"/>
</dbReference>
<comment type="subcellular location">
    <subcellularLocation>
        <location evidence="1">Cell membrane</location>
        <topology evidence="1">Multi-pass membrane protein</topology>
    </subcellularLocation>
</comment>
<keyword evidence="5 6" id="KW-0472">Membrane</keyword>
<dbReference type="HOGENOM" id="CLU_007946_20_2_11"/>
<dbReference type="InterPro" id="IPR002293">
    <property type="entry name" value="AA/rel_permease1"/>
</dbReference>
<dbReference type="eggNOG" id="COG0531">
    <property type="taxonomic scope" value="Bacteria"/>
</dbReference>
<dbReference type="STRING" id="525909.Afer_1035"/>
<dbReference type="AlphaFoldDB" id="C7LZ15"/>